<gene>
    <name evidence="8" type="ORF">J2S23_000948</name>
</gene>
<dbReference type="EC" id="1.1.1.303" evidence="8"/>
<dbReference type="InterPro" id="IPR013149">
    <property type="entry name" value="ADH-like_C"/>
</dbReference>
<evidence type="ECO:0000313" key="8">
    <source>
        <dbReference type="EMBL" id="MDQ0222396.1"/>
    </source>
</evidence>
<dbReference type="Gene3D" id="3.90.180.10">
    <property type="entry name" value="Medium-chain alcohol dehydrogenases, catalytic domain"/>
    <property type="match status" value="1"/>
</dbReference>
<evidence type="ECO:0000256" key="6">
    <source>
        <dbReference type="RuleBase" id="RU361277"/>
    </source>
</evidence>
<dbReference type="RefSeq" id="WP_307121596.1">
    <property type="nucleotide sequence ID" value="NZ_JAUSTM010000007.1"/>
</dbReference>
<dbReference type="Pfam" id="PF08240">
    <property type="entry name" value="ADH_N"/>
    <property type="match status" value="1"/>
</dbReference>
<dbReference type="InterPro" id="IPR002328">
    <property type="entry name" value="ADH_Zn_CS"/>
</dbReference>
<evidence type="ECO:0000256" key="5">
    <source>
        <dbReference type="ARBA" id="ARBA00023002"/>
    </source>
</evidence>
<dbReference type="Proteomes" id="UP001223079">
    <property type="component" value="Unassembled WGS sequence"/>
</dbReference>
<dbReference type="CDD" id="cd08233">
    <property type="entry name" value="butanediol_DH_like"/>
    <property type="match status" value="1"/>
</dbReference>
<evidence type="ECO:0000256" key="4">
    <source>
        <dbReference type="ARBA" id="ARBA00022833"/>
    </source>
</evidence>
<dbReference type="SUPFAM" id="SSF51735">
    <property type="entry name" value="NAD(P)-binding Rossmann-fold domains"/>
    <property type="match status" value="1"/>
</dbReference>
<evidence type="ECO:0000256" key="2">
    <source>
        <dbReference type="ARBA" id="ARBA00008072"/>
    </source>
</evidence>
<dbReference type="SMART" id="SM00829">
    <property type="entry name" value="PKS_ER"/>
    <property type="match status" value="1"/>
</dbReference>
<dbReference type="InterPro" id="IPR011032">
    <property type="entry name" value="GroES-like_sf"/>
</dbReference>
<dbReference type="GO" id="GO:0052587">
    <property type="term" value="F:diacetyl reductase ((R)-acetoin forming) (NAD+) activity"/>
    <property type="evidence" value="ECO:0007669"/>
    <property type="project" value="UniProtKB-EC"/>
</dbReference>
<comment type="cofactor">
    <cofactor evidence="1 6">
        <name>Zn(2+)</name>
        <dbReference type="ChEBI" id="CHEBI:29105"/>
    </cofactor>
</comment>
<dbReference type="PANTHER" id="PTHR43161">
    <property type="entry name" value="SORBITOL DEHYDROGENASE"/>
    <property type="match status" value="1"/>
</dbReference>
<dbReference type="EMBL" id="JAUSTM010000007">
    <property type="protein sequence ID" value="MDQ0222396.1"/>
    <property type="molecule type" value="Genomic_DNA"/>
</dbReference>
<dbReference type="InterPro" id="IPR036291">
    <property type="entry name" value="NAD(P)-bd_dom_sf"/>
</dbReference>
<name>A0ABT9YS09_9STRE</name>
<keyword evidence="5 8" id="KW-0560">Oxidoreductase</keyword>
<accession>A0ABT9YS09</accession>
<dbReference type="GO" id="GO:0000721">
    <property type="term" value="F:(R,R)-butanediol dehydrogenase activity"/>
    <property type="evidence" value="ECO:0007669"/>
    <property type="project" value="UniProtKB-EC"/>
</dbReference>
<proteinExistence type="inferred from homology"/>
<evidence type="ECO:0000313" key="9">
    <source>
        <dbReference type="Proteomes" id="UP001223079"/>
    </source>
</evidence>
<organism evidence="8 9">
    <name type="scientific">Streptococcus moroccensis</name>
    <dbReference type="NCBI Taxonomy" id="1451356"/>
    <lineage>
        <taxon>Bacteria</taxon>
        <taxon>Bacillati</taxon>
        <taxon>Bacillota</taxon>
        <taxon>Bacilli</taxon>
        <taxon>Lactobacillales</taxon>
        <taxon>Streptococcaceae</taxon>
        <taxon>Streptococcus</taxon>
    </lineage>
</organism>
<feature type="domain" description="Enoyl reductase (ER)" evidence="7">
    <location>
        <begin position="10"/>
        <end position="343"/>
    </location>
</feature>
<comment type="similarity">
    <text evidence="2 6">Belongs to the zinc-containing alcohol dehydrogenase family.</text>
</comment>
<sequence length="346" mass="37363">MKAARWYNKKDVRVEEIETPETLGATEVKLAVKYAGICGSDLHEYLGGPIFIPTEQEHPYSHRKAPITMGHEYCGEVVAVGDQVTNLVPGDRVVVEPILTADGQLVGQYNIDPNLGFIGLAGDGGFAEFSVVEACNCHKLPDGVDFQQGALTEPAAVALYAVRQSKFRVGDSAVVFGAGPIGLLIIDALNAAGATEIYAVEVSPERQELARELGAIAIDPTAEDAVAKIQELTNGGADISFEVTGVPKVLAQSLEALKNDGECIVVSIWETEASFHPNELVIKEKTMKGIIAYRHIFPDVLKLMTQGYFSKDKLVTKVIKLDDIVEEGFEALVKEKSQIKILVSPE</sequence>
<keyword evidence="9" id="KW-1185">Reference proteome</keyword>
<keyword evidence="4 6" id="KW-0862">Zinc</keyword>
<dbReference type="PROSITE" id="PS00059">
    <property type="entry name" value="ADH_ZINC"/>
    <property type="match status" value="1"/>
</dbReference>
<dbReference type="Gene3D" id="3.40.50.720">
    <property type="entry name" value="NAD(P)-binding Rossmann-like Domain"/>
    <property type="match status" value="1"/>
</dbReference>
<dbReference type="InterPro" id="IPR020843">
    <property type="entry name" value="ER"/>
</dbReference>
<dbReference type="PANTHER" id="PTHR43161:SF26">
    <property type="entry name" value="GALACTITOL 1-PHOSPHATE 5-DEHYDROGENASE"/>
    <property type="match status" value="1"/>
</dbReference>
<dbReference type="Pfam" id="PF00107">
    <property type="entry name" value="ADH_zinc_N"/>
    <property type="match status" value="1"/>
</dbReference>
<protein>
    <submittedName>
        <fullName evidence="8">(R,R)-butanediol dehydrogenase/meso-butanediol dehydrogenase/diacetyl reductase</fullName>
        <ecNumber evidence="8">1.1.1.-</ecNumber>
        <ecNumber evidence="8">1.1.1.303</ecNumber>
        <ecNumber evidence="8">1.1.1.4</ecNumber>
    </submittedName>
</protein>
<dbReference type="InterPro" id="IPR013154">
    <property type="entry name" value="ADH-like_N"/>
</dbReference>
<dbReference type="SUPFAM" id="SSF50129">
    <property type="entry name" value="GroES-like"/>
    <property type="match status" value="1"/>
</dbReference>
<evidence type="ECO:0000256" key="1">
    <source>
        <dbReference type="ARBA" id="ARBA00001947"/>
    </source>
</evidence>
<evidence type="ECO:0000259" key="7">
    <source>
        <dbReference type="SMART" id="SM00829"/>
    </source>
</evidence>
<dbReference type="EC" id="1.1.1.-" evidence="8"/>
<dbReference type="EC" id="1.1.1.4" evidence="8"/>
<keyword evidence="3 6" id="KW-0479">Metal-binding</keyword>
<evidence type="ECO:0000256" key="3">
    <source>
        <dbReference type="ARBA" id="ARBA00022723"/>
    </source>
</evidence>
<comment type="caution">
    <text evidence="8">The sequence shown here is derived from an EMBL/GenBank/DDBJ whole genome shotgun (WGS) entry which is preliminary data.</text>
</comment>
<reference evidence="8 9" key="1">
    <citation type="submission" date="2023-07" db="EMBL/GenBank/DDBJ databases">
        <title>Genomic Encyclopedia of Type Strains, Phase IV (KMG-IV): sequencing the most valuable type-strain genomes for metagenomic binning, comparative biology and taxonomic classification.</title>
        <authorList>
            <person name="Goeker M."/>
        </authorList>
    </citation>
    <scope>NUCLEOTIDE SEQUENCE [LARGE SCALE GENOMIC DNA]</scope>
    <source>
        <strain evidence="8 9">DSM 105143</strain>
    </source>
</reference>